<dbReference type="PROSITE" id="PS50297">
    <property type="entry name" value="ANK_REP_REGION"/>
    <property type="match status" value="3"/>
</dbReference>
<feature type="repeat" description="ANK" evidence="3">
    <location>
        <begin position="148"/>
        <end position="174"/>
    </location>
</feature>
<keyword evidence="1" id="KW-0677">Repeat</keyword>
<keyword evidence="2 3" id="KW-0040">ANK repeat</keyword>
<dbReference type="InterPro" id="IPR002110">
    <property type="entry name" value="Ankyrin_rpt"/>
</dbReference>
<accession>A0A9P4U666</accession>
<dbReference type="Pfam" id="PF13637">
    <property type="entry name" value="Ank_4"/>
    <property type="match status" value="1"/>
</dbReference>
<dbReference type="AlphaFoldDB" id="A0A9P4U666"/>
<sequence>MADDPCSTRDVGDVLIGEDAARLLIEASSSGDDTALQSLLLQPQWAKIMLESQHSIYKESRPRQGPNDARKVSAYQMQNIERAFRVAVQNHHPAILSTLMAFSTNQGVDATEFVPKTTMYKIIDNEHAWVFRALASADPNIVNFHIAHGTLALYEAVRRRQTDLVVVLLEFGADPLHPVQHPEDLATYNSSLMSRAAMAQGPRMIEMLLQHGTPIAHTAALHTAARFGELDTMRLLLQHGADLNEVIVGWSNWTPMHFAASRGEVGAMKLLEESGARTDVKDDDGKTPVQLLKEYVPRET</sequence>
<evidence type="ECO:0000256" key="2">
    <source>
        <dbReference type="ARBA" id="ARBA00023043"/>
    </source>
</evidence>
<comment type="caution">
    <text evidence="4">The sequence shown here is derived from an EMBL/GenBank/DDBJ whole genome shotgun (WGS) entry which is preliminary data.</text>
</comment>
<keyword evidence="5" id="KW-1185">Reference proteome</keyword>
<gene>
    <name evidence="4" type="ORF">P171DRAFT_436932</name>
</gene>
<dbReference type="InterPro" id="IPR036770">
    <property type="entry name" value="Ankyrin_rpt-contain_sf"/>
</dbReference>
<reference evidence="4" key="1">
    <citation type="journal article" date="2020" name="Stud. Mycol.">
        <title>101 Dothideomycetes genomes: a test case for predicting lifestyles and emergence of pathogens.</title>
        <authorList>
            <person name="Haridas S."/>
            <person name="Albert R."/>
            <person name="Binder M."/>
            <person name="Bloem J."/>
            <person name="Labutti K."/>
            <person name="Salamov A."/>
            <person name="Andreopoulos B."/>
            <person name="Baker S."/>
            <person name="Barry K."/>
            <person name="Bills G."/>
            <person name="Bluhm B."/>
            <person name="Cannon C."/>
            <person name="Castanera R."/>
            <person name="Culley D."/>
            <person name="Daum C."/>
            <person name="Ezra D."/>
            <person name="Gonzalez J."/>
            <person name="Henrissat B."/>
            <person name="Kuo A."/>
            <person name="Liang C."/>
            <person name="Lipzen A."/>
            <person name="Lutzoni F."/>
            <person name="Magnuson J."/>
            <person name="Mondo S."/>
            <person name="Nolan M."/>
            <person name="Ohm R."/>
            <person name="Pangilinan J."/>
            <person name="Park H.-J."/>
            <person name="Ramirez L."/>
            <person name="Alfaro M."/>
            <person name="Sun H."/>
            <person name="Tritt A."/>
            <person name="Yoshinaga Y."/>
            <person name="Zwiers L.-H."/>
            <person name="Turgeon B."/>
            <person name="Goodwin S."/>
            <person name="Spatafora J."/>
            <person name="Crous P."/>
            <person name="Grigoriev I."/>
        </authorList>
    </citation>
    <scope>NUCLEOTIDE SEQUENCE</scope>
    <source>
        <strain evidence="4">CBS 690.94</strain>
    </source>
</reference>
<feature type="repeat" description="ANK" evidence="3">
    <location>
        <begin position="216"/>
        <end position="244"/>
    </location>
</feature>
<organism evidence="4 5">
    <name type="scientific">Karstenula rhodostoma CBS 690.94</name>
    <dbReference type="NCBI Taxonomy" id="1392251"/>
    <lineage>
        <taxon>Eukaryota</taxon>
        <taxon>Fungi</taxon>
        <taxon>Dikarya</taxon>
        <taxon>Ascomycota</taxon>
        <taxon>Pezizomycotina</taxon>
        <taxon>Dothideomycetes</taxon>
        <taxon>Pleosporomycetidae</taxon>
        <taxon>Pleosporales</taxon>
        <taxon>Massarineae</taxon>
        <taxon>Didymosphaeriaceae</taxon>
        <taxon>Karstenula</taxon>
    </lineage>
</organism>
<evidence type="ECO:0000256" key="1">
    <source>
        <dbReference type="ARBA" id="ARBA00022737"/>
    </source>
</evidence>
<dbReference type="SUPFAM" id="SSF48403">
    <property type="entry name" value="Ankyrin repeat"/>
    <property type="match status" value="1"/>
</dbReference>
<feature type="repeat" description="ANK" evidence="3">
    <location>
        <begin position="251"/>
        <end position="283"/>
    </location>
</feature>
<proteinExistence type="predicted"/>
<dbReference type="PROSITE" id="PS50088">
    <property type="entry name" value="ANK_REPEAT"/>
    <property type="match status" value="3"/>
</dbReference>
<dbReference type="PANTHER" id="PTHR24198">
    <property type="entry name" value="ANKYRIN REPEAT AND PROTEIN KINASE DOMAIN-CONTAINING PROTEIN"/>
    <property type="match status" value="1"/>
</dbReference>
<dbReference type="Gene3D" id="1.25.40.20">
    <property type="entry name" value="Ankyrin repeat-containing domain"/>
    <property type="match status" value="2"/>
</dbReference>
<evidence type="ECO:0000313" key="5">
    <source>
        <dbReference type="Proteomes" id="UP000799764"/>
    </source>
</evidence>
<name>A0A9P4U666_9PLEO</name>
<dbReference type="Proteomes" id="UP000799764">
    <property type="component" value="Unassembled WGS sequence"/>
</dbReference>
<dbReference type="OrthoDB" id="5369447at2759"/>
<protein>
    <submittedName>
        <fullName evidence="4">Ankyrin</fullName>
    </submittedName>
</protein>
<dbReference type="SMART" id="SM00248">
    <property type="entry name" value="ANK"/>
    <property type="match status" value="3"/>
</dbReference>
<evidence type="ECO:0000313" key="4">
    <source>
        <dbReference type="EMBL" id="KAF2438456.1"/>
    </source>
</evidence>
<dbReference type="PANTHER" id="PTHR24198:SF165">
    <property type="entry name" value="ANKYRIN REPEAT-CONTAINING PROTEIN-RELATED"/>
    <property type="match status" value="1"/>
</dbReference>
<evidence type="ECO:0000256" key="3">
    <source>
        <dbReference type="PROSITE-ProRule" id="PRU00023"/>
    </source>
</evidence>
<dbReference type="EMBL" id="MU001512">
    <property type="protein sequence ID" value="KAF2438456.1"/>
    <property type="molecule type" value="Genomic_DNA"/>
</dbReference>